<protein>
    <submittedName>
        <fullName evidence="2">Uncharacterized protein</fullName>
    </submittedName>
</protein>
<keyword evidence="3" id="KW-1185">Reference proteome</keyword>
<sequence>MSNGSLRNPSLEEVAGEQDRANNQVSMPPPPLTDPQVAAALTRAYEHFTIVLEHLLDKPQQEIDHQFPNSKGRHVNGDQEHPSLSNKFER</sequence>
<evidence type="ECO:0000256" key="1">
    <source>
        <dbReference type="SAM" id="MobiDB-lite"/>
    </source>
</evidence>
<dbReference type="AlphaFoldDB" id="A0A067LIN7"/>
<name>A0A067LIN7_JATCU</name>
<accession>A0A067LIN7</accession>
<gene>
    <name evidence="2" type="ORF">JCGZ_05581</name>
</gene>
<dbReference type="Proteomes" id="UP000027138">
    <property type="component" value="Unassembled WGS sequence"/>
</dbReference>
<reference evidence="2 3" key="1">
    <citation type="journal article" date="2014" name="PLoS ONE">
        <title>Global Analysis of Gene Expression Profiles in Physic Nut (Jatropha curcas L.) Seedlings Exposed to Salt Stress.</title>
        <authorList>
            <person name="Zhang L."/>
            <person name="Zhang C."/>
            <person name="Wu P."/>
            <person name="Chen Y."/>
            <person name="Li M."/>
            <person name="Jiang H."/>
            <person name="Wu G."/>
        </authorList>
    </citation>
    <scope>NUCLEOTIDE SEQUENCE [LARGE SCALE GENOMIC DNA]</scope>
    <source>
        <strain evidence="3">cv. GZQX0401</strain>
        <tissue evidence="2">Young leaves</tissue>
    </source>
</reference>
<evidence type="ECO:0000313" key="2">
    <source>
        <dbReference type="EMBL" id="KDP44114.1"/>
    </source>
</evidence>
<dbReference type="EMBL" id="KK914256">
    <property type="protein sequence ID" value="KDP44114.1"/>
    <property type="molecule type" value="Genomic_DNA"/>
</dbReference>
<feature type="region of interest" description="Disordered" evidence="1">
    <location>
        <begin position="1"/>
        <end position="36"/>
    </location>
</feature>
<feature type="compositionally biased region" description="Basic and acidic residues" evidence="1">
    <location>
        <begin position="75"/>
        <end position="90"/>
    </location>
</feature>
<proteinExistence type="predicted"/>
<evidence type="ECO:0000313" key="3">
    <source>
        <dbReference type="Proteomes" id="UP000027138"/>
    </source>
</evidence>
<feature type="region of interest" description="Disordered" evidence="1">
    <location>
        <begin position="61"/>
        <end position="90"/>
    </location>
</feature>
<organism evidence="2 3">
    <name type="scientific">Jatropha curcas</name>
    <name type="common">Barbados nut</name>
    <dbReference type="NCBI Taxonomy" id="180498"/>
    <lineage>
        <taxon>Eukaryota</taxon>
        <taxon>Viridiplantae</taxon>
        <taxon>Streptophyta</taxon>
        <taxon>Embryophyta</taxon>
        <taxon>Tracheophyta</taxon>
        <taxon>Spermatophyta</taxon>
        <taxon>Magnoliopsida</taxon>
        <taxon>eudicotyledons</taxon>
        <taxon>Gunneridae</taxon>
        <taxon>Pentapetalae</taxon>
        <taxon>rosids</taxon>
        <taxon>fabids</taxon>
        <taxon>Malpighiales</taxon>
        <taxon>Euphorbiaceae</taxon>
        <taxon>Crotonoideae</taxon>
        <taxon>Jatropheae</taxon>
        <taxon>Jatropha</taxon>
    </lineage>
</organism>